<dbReference type="AlphaFoldDB" id="A0A5D4RF31"/>
<dbReference type="InterPro" id="IPR029068">
    <property type="entry name" value="Glyas_Bleomycin-R_OHBP_Dase"/>
</dbReference>
<proteinExistence type="predicted"/>
<evidence type="ECO:0000313" key="2">
    <source>
        <dbReference type="EMBL" id="TYS48446.1"/>
    </source>
</evidence>
<sequence>MQKFVSHIATIEIPVSDLERSIAFYRDIFGVSVHFHGEKAAMLTFEAKGVPTIFLVETGSEGNLSFHNTYTGVDHTVIDFYTESLEEFRDWLQEKNVEVGPLNVHPENGMGGFGFKDPDGNNLSACNVLHPGQ</sequence>
<gene>
    <name evidence="2" type="ORF">FZD51_09950</name>
</gene>
<organism evidence="2 3">
    <name type="scientific">Bacillus infantis</name>
    <dbReference type="NCBI Taxonomy" id="324767"/>
    <lineage>
        <taxon>Bacteria</taxon>
        <taxon>Bacillati</taxon>
        <taxon>Bacillota</taxon>
        <taxon>Bacilli</taxon>
        <taxon>Bacillales</taxon>
        <taxon>Bacillaceae</taxon>
        <taxon>Bacillus</taxon>
    </lineage>
</organism>
<accession>A0A5D4RF31</accession>
<dbReference type="RefSeq" id="WP_148974630.1">
    <property type="nucleotide sequence ID" value="NZ_JBNIKT010000033.1"/>
</dbReference>
<dbReference type="Gene3D" id="3.10.180.10">
    <property type="entry name" value="2,3-Dihydroxybiphenyl 1,2-Dioxygenase, domain 1"/>
    <property type="match status" value="1"/>
</dbReference>
<dbReference type="InterPro" id="IPR037523">
    <property type="entry name" value="VOC_core"/>
</dbReference>
<dbReference type="InterPro" id="IPR004360">
    <property type="entry name" value="Glyas_Fos-R_dOase_dom"/>
</dbReference>
<dbReference type="CDD" id="cd06587">
    <property type="entry name" value="VOC"/>
    <property type="match status" value="1"/>
</dbReference>
<dbReference type="Pfam" id="PF00903">
    <property type="entry name" value="Glyoxalase"/>
    <property type="match status" value="1"/>
</dbReference>
<dbReference type="EMBL" id="VTER01000005">
    <property type="protein sequence ID" value="TYS48446.1"/>
    <property type="molecule type" value="Genomic_DNA"/>
</dbReference>
<evidence type="ECO:0000313" key="3">
    <source>
        <dbReference type="Proteomes" id="UP000322139"/>
    </source>
</evidence>
<protein>
    <submittedName>
        <fullName evidence="2">VOC family protein</fullName>
    </submittedName>
</protein>
<feature type="domain" description="VOC" evidence="1">
    <location>
        <begin position="7"/>
        <end position="128"/>
    </location>
</feature>
<evidence type="ECO:0000259" key="1">
    <source>
        <dbReference type="PROSITE" id="PS51819"/>
    </source>
</evidence>
<dbReference type="PROSITE" id="PS51819">
    <property type="entry name" value="VOC"/>
    <property type="match status" value="1"/>
</dbReference>
<reference evidence="2 3" key="1">
    <citation type="submission" date="2019-08" db="EMBL/GenBank/DDBJ databases">
        <title>Bacillus genomes from the desert of Cuatro Cienegas, Coahuila.</title>
        <authorList>
            <person name="Olmedo-Alvarez G."/>
        </authorList>
    </citation>
    <scope>NUCLEOTIDE SEQUENCE [LARGE SCALE GENOMIC DNA]</scope>
    <source>
        <strain evidence="2 3">CH446_14T</strain>
    </source>
</reference>
<comment type="caution">
    <text evidence="2">The sequence shown here is derived from an EMBL/GenBank/DDBJ whole genome shotgun (WGS) entry which is preliminary data.</text>
</comment>
<dbReference type="SUPFAM" id="SSF54593">
    <property type="entry name" value="Glyoxalase/Bleomycin resistance protein/Dihydroxybiphenyl dioxygenase"/>
    <property type="match status" value="1"/>
</dbReference>
<dbReference type="Proteomes" id="UP000322139">
    <property type="component" value="Unassembled WGS sequence"/>
</dbReference>
<name>A0A5D4RF31_9BACI</name>